<dbReference type="Proteomes" id="UP000235015">
    <property type="component" value="Unassembled WGS sequence"/>
</dbReference>
<organism evidence="1 2">
    <name type="scientific">Sedimenticola selenatireducens</name>
    <dbReference type="NCBI Taxonomy" id="191960"/>
    <lineage>
        <taxon>Bacteria</taxon>
        <taxon>Pseudomonadati</taxon>
        <taxon>Pseudomonadota</taxon>
        <taxon>Gammaproteobacteria</taxon>
        <taxon>Chromatiales</taxon>
        <taxon>Sedimenticolaceae</taxon>
        <taxon>Sedimenticola</taxon>
    </lineage>
</organism>
<dbReference type="InterPro" id="IPR022224">
    <property type="entry name" value="DUF3750"/>
</dbReference>
<evidence type="ECO:0000313" key="1">
    <source>
        <dbReference type="EMBL" id="PLX63422.1"/>
    </source>
</evidence>
<dbReference type="STRING" id="1111735.GCA_000428045_03484"/>
<reference evidence="1 2" key="1">
    <citation type="submission" date="2017-11" db="EMBL/GenBank/DDBJ databases">
        <title>Genome-resolved metagenomics identifies genetic mobility, metabolic interactions, and unexpected diversity in perchlorate-reducing communities.</title>
        <authorList>
            <person name="Barnum T.P."/>
            <person name="Figueroa I.A."/>
            <person name="Carlstrom C.I."/>
            <person name="Lucas L.N."/>
            <person name="Engelbrektson A.L."/>
            <person name="Coates J.D."/>
        </authorList>
    </citation>
    <scope>NUCLEOTIDE SEQUENCE [LARGE SCALE GENOMIC DNA]</scope>
    <source>
        <strain evidence="1">BM301</strain>
    </source>
</reference>
<dbReference type="EMBL" id="PKUN01000001">
    <property type="protein sequence ID" value="PLX63422.1"/>
    <property type="molecule type" value="Genomic_DNA"/>
</dbReference>
<proteinExistence type="predicted"/>
<comment type="caution">
    <text evidence="1">The sequence shown here is derived from an EMBL/GenBank/DDBJ whole genome shotgun (WGS) entry which is preliminary data.</text>
</comment>
<sequence>MSSHCYCLYKKGKWGPMTVLKRLSIFVLLGLVLSGCSSSKDWRTASRESAGIAPDPSATNEAVLQVYGADAWGWRGWFAIHTWIAAKRTGDDAYTVFDVIGWRGRNGQPVMRITQDAPDRYWYGEKPRIIKEYRGAGVDRLIDAVEQAAREYPWKNQYTVFPGPNSNTFTAWIAKRVPELELNLPLSAIGKSYVE</sequence>
<gene>
    <name evidence="1" type="ORF">C0630_00470</name>
</gene>
<protein>
    <submittedName>
        <fullName evidence="1">DUF3750 domain-containing protein</fullName>
    </submittedName>
</protein>
<dbReference type="AlphaFoldDB" id="A0A2N6D148"/>
<accession>A0A2N6D148</accession>
<evidence type="ECO:0000313" key="2">
    <source>
        <dbReference type="Proteomes" id="UP000235015"/>
    </source>
</evidence>
<dbReference type="Pfam" id="PF12570">
    <property type="entry name" value="DUF3750"/>
    <property type="match status" value="1"/>
</dbReference>
<name>A0A2N6D148_9GAMM</name>